<organism evidence="3 4">
    <name type="scientific">Ilex paraguariensis</name>
    <name type="common">yerba mate</name>
    <dbReference type="NCBI Taxonomy" id="185542"/>
    <lineage>
        <taxon>Eukaryota</taxon>
        <taxon>Viridiplantae</taxon>
        <taxon>Streptophyta</taxon>
        <taxon>Embryophyta</taxon>
        <taxon>Tracheophyta</taxon>
        <taxon>Spermatophyta</taxon>
        <taxon>Magnoliopsida</taxon>
        <taxon>eudicotyledons</taxon>
        <taxon>Gunneridae</taxon>
        <taxon>Pentapetalae</taxon>
        <taxon>asterids</taxon>
        <taxon>campanulids</taxon>
        <taxon>Aquifoliales</taxon>
        <taxon>Aquifoliaceae</taxon>
        <taxon>Ilex</taxon>
    </lineage>
</organism>
<dbReference type="EMBL" id="CAUOFW020005935">
    <property type="protein sequence ID" value="CAK9172150.1"/>
    <property type="molecule type" value="Genomic_DNA"/>
</dbReference>
<sequence>MARYLEKNPQHWHPNHNVVVKEIENMNKIKMAVFLNHTMNFQDYGEKNKRRSELVIELKKIFEDLNIT</sequence>
<comment type="caution">
    <text evidence="3">The sequence shown here is derived from an EMBL/GenBank/DDBJ whole genome shotgun (WGS) entry which is preliminary data.</text>
</comment>
<dbReference type="AlphaFoldDB" id="A0ABC8TX87"/>
<dbReference type="InterPro" id="IPR016688">
    <property type="entry name" value="MscS-like_plants/fungi"/>
</dbReference>
<feature type="non-terminal residue" evidence="3">
    <location>
        <position position="68"/>
    </location>
</feature>
<evidence type="ECO:0000313" key="3">
    <source>
        <dbReference type="EMBL" id="CAK9172150.1"/>
    </source>
</evidence>
<proteinExistence type="inferred from homology"/>
<keyword evidence="4" id="KW-1185">Reference proteome</keyword>
<gene>
    <name evidence="3" type="ORF">ILEXP_LOCUS41788</name>
</gene>
<comment type="subcellular location">
    <subcellularLocation>
        <location evidence="1">Membrane</location>
        <topology evidence="1">Multi-pass membrane protein</topology>
    </subcellularLocation>
</comment>
<evidence type="ECO:0000313" key="4">
    <source>
        <dbReference type="Proteomes" id="UP001642360"/>
    </source>
</evidence>
<name>A0ABC8TX87_9AQUA</name>
<dbReference type="PANTHER" id="PTHR31618:SF20">
    <property type="entry name" value="MECHANOSENSITIVE ION CHANNEL PROTEIN 10"/>
    <property type="match status" value="1"/>
</dbReference>
<protein>
    <submittedName>
        <fullName evidence="3">Uncharacterized protein</fullName>
    </submittedName>
</protein>
<reference evidence="3 4" key="1">
    <citation type="submission" date="2024-02" db="EMBL/GenBank/DDBJ databases">
        <authorList>
            <person name="Vignale AGUSTIN F."/>
            <person name="Sosa J E."/>
            <person name="Modenutti C."/>
        </authorList>
    </citation>
    <scope>NUCLEOTIDE SEQUENCE [LARGE SCALE GENOMIC DNA]</scope>
</reference>
<evidence type="ECO:0000256" key="1">
    <source>
        <dbReference type="ARBA" id="ARBA00004141"/>
    </source>
</evidence>
<dbReference type="PANTHER" id="PTHR31618">
    <property type="entry name" value="MECHANOSENSITIVE ION CHANNEL PROTEIN 5"/>
    <property type="match status" value="1"/>
</dbReference>
<evidence type="ECO:0000256" key="2">
    <source>
        <dbReference type="ARBA" id="ARBA00008017"/>
    </source>
</evidence>
<accession>A0ABC8TX87</accession>
<comment type="similarity">
    <text evidence="2">Belongs to the MscS (TC 1.A.23) family.</text>
</comment>
<dbReference type="Proteomes" id="UP001642360">
    <property type="component" value="Unassembled WGS sequence"/>
</dbReference>
<dbReference type="GO" id="GO:0016020">
    <property type="term" value="C:membrane"/>
    <property type="evidence" value="ECO:0007669"/>
    <property type="project" value="UniProtKB-SubCell"/>
</dbReference>